<dbReference type="Gene3D" id="3.20.20.100">
    <property type="entry name" value="NADP-dependent oxidoreductase domain"/>
    <property type="match status" value="1"/>
</dbReference>
<keyword evidence="3" id="KW-1185">Reference proteome</keyword>
<gene>
    <name evidence="2" type="ORF">CFRA_05750</name>
</gene>
<dbReference type="Pfam" id="PF00248">
    <property type="entry name" value="Aldo_ket_red"/>
    <property type="match status" value="1"/>
</dbReference>
<feature type="domain" description="NADP-dependent oxidoreductase" evidence="1">
    <location>
        <begin position="16"/>
        <end position="296"/>
    </location>
</feature>
<evidence type="ECO:0000313" key="3">
    <source>
        <dbReference type="Proteomes" id="UP000185434"/>
    </source>
</evidence>
<dbReference type="InterPro" id="IPR023210">
    <property type="entry name" value="NADP_OxRdtase_dom"/>
</dbReference>
<evidence type="ECO:0000313" key="2">
    <source>
        <dbReference type="EMBL" id="APT88828.1"/>
    </source>
</evidence>
<dbReference type="SUPFAM" id="SSF51430">
    <property type="entry name" value="NAD(P)-linked oxidoreductase"/>
    <property type="match status" value="1"/>
</dbReference>
<protein>
    <submittedName>
        <fullName evidence="2">Aldo/keto reductase</fullName>
    </submittedName>
</protein>
<dbReference type="PANTHER" id="PTHR43364">
    <property type="entry name" value="NADH-SPECIFIC METHYLGLYOXAL REDUCTASE-RELATED"/>
    <property type="match status" value="1"/>
</dbReference>
<dbReference type="KEGG" id="cfk:CFRA_05750"/>
<reference evidence="2 3" key="1">
    <citation type="submission" date="2014-08" db="EMBL/GenBank/DDBJ databases">
        <title>Complete genome sequence of Corynebacterium frankenforstense ST18(T) (=DSM 45800(T)), isolated from raw cow milk.</title>
        <authorList>
            <person name="Ruckert C."/>
            <person name="Albersmeier A."/>
            <person name="Winkler A."/>
            <person name="Lipski A."/>
            <person name="Kalinowski J."/>
        </authorList>
    </citation>
    <scope>NUCLEOTIDE SEQUENCE [LARGE SCALE GENOMIC DNA]</scope>
    <source>
        <strain evidence="2 3">ST18</strain>
    </source>
</reference>
<organism evidence="2 3">
    <name type="scientific">Corynebacterium frankenforstense DSM 45800</name>
    <dbReference type="NCBI Taxonomy" id="1437875"/>
    <lineage>
        <taxon>Bacteria</taxon>
        <taxon>Bacillati</taxon>
        <taxon>Actinomycetota</taxon>
        <taxon>Actinomycetes</taxon>
        <taxon>Mycobacteriales</taxon>
        <taxon>Corynebacteriaceae</taxon>
        <taxon>Corynebacterium</taxon>
    </lineage>
</organism>
<evidence type="ECO:0000259" key="1">
    <source>
        <dbReference type="Pfam" id="PF00248"/>
    </source>
</evidence>
<sequence>MESRTVGRSGLRVGALGLGTDAWGTATHSDDARAIARAFLDAGGSLVDTSPAYGAGRAEEVLARVLADLPREELVLSSAAGVDPTAPVGRRVDCSRRSLLAQLDRTLTRLGTDHLDLWSVGYFDRQTPMSEVTDTLAAAVASGKVRYAGVRDHTGWQLACTAGTAGAGGIVAAQAEYSLLVRQPEEDLAPAAGYLGVGLLARAPLGHGVLAGVARGELPAEAHPLLGARARTIVDALRTAAAGLGVDPAVAALAWVRDRPGVAAAVTGPADPAQARAAFAADGVRLPAAITRALDDVSA</sequence>
<dbReference type="EMBL" id="CP009247">
    <property type="protein sequence ID" value="APT88828.1"/>
    <property type="molecule type" value="Genomic_DNA"/>
</dbReference>
<accession>A0A1L7CSR6</accession>
<dbReference type="OrthoDB" id="9768793at2"/>
<dbReference type="GO" id="GO:0005829">
    <property type="term" value="C:cytosol"/>
    <property type="evidence" value="ECO:0007669"/>
    <property type="project" value="TreeGrafter"/>
</dbReference>
<dbReference type="STRING" id="1437875.CFRA_05750"/>
<dbReference type="InterPro" id="IPR050523">
    <property type="entry name" value="AKR_Detox_Biosynth"/>
</dbReference>
<name>A0A1L7CSR6_9CORY</name>
<dbReference type="InterPro" id="IPR036812">
    <property type="entry name" value="NAD(P)_OxRdtase_dom_sf"/>
</dbReference>
<dbReference type="Proteomes" id="UP000185434">
    <property type="component" value="Chromosome"/>
</dbReference>
<proteinExistence type="predicted"/>
<dbReference type="AlphaFoldDB" id="A0A1L7CSR6"/>
<dbReference type="RefSeq" id="WP_075663817.1">
    <property type="nucleotide sequence ID" value="NZ_CP009247.1"/>
</dbReference>
<dbReference type="PANTHER" id="PTHR43364:SF18">
    <property type="entry name" value="OXIDOREDUCTASE"/>
    <property type="match status" value="1"/>
</dbReference>